<accession>A0A061GAR7</accession>
<sequence length="120" mass="13789">MSPQISRPQILSMAHRMKRLETRIDYHAQCFNVIEQMMRAYAEHVGMDMDTFLVLFDDPTIAAGADVDDDEEEEKNLTNTHLTEEAPMPTTFYPPPRRWLVLLFLFSPPSSDSSGKVIGW</sequence>
<dbReference type="EMBL" id="CM001884">
    <property type="protein sequence ID" value="EOY26212.1"/>
    <property type="molecule type" value="Genomic_DNA"/>
</dbReference>
<dbReference type="Proteomes" id="UP000026915">
    <property type="component" value="Chromosome 6"/>
</dbReference>
<protein>
    <submittedName>
        <fullName evidence="1">Uncharacterized protein</fullName>
    </submittedName>
</protein>
<dbReference type="InParanoid" id="A0A061GAR7"/>
<name>A0A061GAR7_THECC</name>
<evidence type="ECO:0000313" key="2">
    <source>
        <dbReference type="Proteomes" id="UP000026915"/>
    </source>
</evidence>
<dbReference type="Gramene" id="EOY26212">
    <property type="protein sequence ID" value="EOY26212"/>
    <property type="gene ID" value="TCM_027640"/>
</dbReference>
<gene>
    <name evidence="1" type="ORF">TCM_027640</name>
</gene>
<dbReference type="AlphaFoldDB" id="A0A061GAR7"/>
<organism evidence="1 2">
    <name type="scientific">Theobroma cacao</name>
    <name type="common">Cacao</name>
    <name type="synonym">Cocoa</name>
    <dbReference type="NCBI Taxonomy" id="3641"/>
    <lineage>
        <taxon>Eukaryota</taxon>
        <taxon>Viridiplantae</taxon>
        <taxon>Streptophyta</taxon>
        <taxon>Embryophyta</taxon>
        <taxon>Tracheophyta</taxon>
        <taxon>Spermatophyta</taxon>
        <taxon>Magnoliopsida</taxon>
        <taxon>eudicotyledons</taxon>
        <taxon>Gunneridae</taxon>
        <taxon>Pentapetalae</taxon>
        <taxon>rosids</taxon>
        <taxon>malvids</taxon>
        <taxon>Malvales</taxon>
        <taxon>Malvaceae</taxon>
        <taxon>Byttnerioideae</taxon>
        <taxon>Theobroma</taxon>
    </lineage>
</organism>
<reference evidence="1 2" key="1">
    <citation type="journal article" date="2013" name="Genome Biol.">
        <title>The genome sequence of the most widely cultivated cacao type and its use to identify candidate genes regulating pod color.</title>
        <authorList>
            <person name="Motamayor J.C."/>
            <person name="Mockaitis K."/>
            <person name="Schmutz J."/>
            <person name="Haiminen N."/>
            <person name="Iii D.L."/>
            <person name="Cornejo O."/>
            <person name="Findley S.D."/>
            <person name="Zheng P."/>
            <person name="Utro F."/>
            <person name="Royaert S."/>
            <person name="Saski C."/>
            <person name="Jenkins J."/>
            <person name="Podicheti R."/>
            <person name="Zhao M."/>
            <person name="Scheffler B.E."/>
            <person name="Stack J.C."/>
            <person name="Feltus F.A."/>
            <person name="Mustiga G.M."/>
            <person name="Amores F."/>
            <person name="Phillips W."/>
            <person name="Marelli J.P."/>
            <person name="May G.D."/>
            <person name="Shapiro H."/>
            <person name="Ma J."/>
            <person name="Bustamante C.D."/>
            <person name="Schnell R.J."/>
            <person name="Main D."/>
            <person name="Gilbert D."/>
            <person name="Parida L."/>
            <person name="Kuhn D.N."/>
        </authorList>
    </citation>
    <scope>NUCLEOTIDE SEQUENCE [LARGE SCALE GENOMIC DNA]</scope>
    <source>
        <strain evidence="2">cv. Matina 1-6</strain>
    </source>
</reference>
<keyword evidence="2" id="KW-1185">Reference proteome</keyword>
<proteinExistence type="predicted"/>
<dbReference type="HOGENOM" id="CLU_2053942_0_0_1"/>
<evidence type="ECO:0000313" key="1">
    <source>
        <dbReference type="EMBL" id="EOY26212.1"/>
    </source>
</evidence>